<dbReference type="Gene3D" id="1.20.1560.10">
    <property type="entry name" value="ABC transporter type 1, transmembrane domain"/>
    <property type="match status" value="1"/>
</dbReference>
<evidence type="ECO:0000259" key="11">
    <source>
        <dbReference type="PROSITE" id="PS50893"/>
    </source>
</evidence>
<dbReference type="AlphaFoldDB" id="E0I666"/>
<dbReference type="CDD" id="cd18547">
    <property type="entry name" value="ABC_6TM_Tm288_like"/>
    <property type="match status" value="1"/>
</dbReference>
<feature type="transmembrane region" description="Helical" evidence="10">
    <location>
        <begin position="61"/>
        <end position="82"/>
    </location>
</feature>
<dbReference type="RefSeq" id="WP_006037153.1">
    <property type="nucleotide sequence ID" value="NZ_AEDD01000002.1"/>
</dbReference>
<dbReference type="PROSITE" id="PS00211">
    <property type="entry name" value="ABC_TRANSPORTER_1"/>
    <property type="match status" value="1"/>
</dbReference>
<dbReference type="CDD" id="cd03254">
    <property type="entry name" value="ABCC_Glucan_exporter_like"/>
    <property type="match status" value="1"/>
</dbReference>
<dbReference type="InterPro" id="IPR036640">
    <property type="entry name" value="ABC1_TM_sf"/>
</dbReference>
<feature type="domain" description="ABC transporter" evidence="11">
    <location>
        <begin position="381"/>
        <end position="615"/>
    </location>
</feature>
<dbReference type="InterPro" id="IPR017871">
    <property type="entry name" value="ABC_transporter-like_CS"/>
</dbReference>
<evidence type="ECO:0000256" key="3">
    <source>
        <dbReference type="ARBA" id="ARBA00022475"/>
    </source>
</evidence>
<gene>
    <name evidence="13" type="ORF">PaecuDRAFT_1138</name>
</gene>
<dbReference type="GO" id="GO:0005886">
    <property type="term" value="C:plasma membrane"/>
    <property type="evidence" value="ECO:0007669"/>
    <property type="project" value="UniProtKB-SubCell"/>
</dbReference>
<feature type="region of interest" description="Disordered" evidence="9">
    <location>
        <begin position="1"/>
        <end position="37"/>
    </location>
</feature>
<dbReference type="OrthoDB" id="9770415at2"/>
<keyword evidence="7 10" id="KW-1133">Transmembrane helix</keyword>
<dbReference type="InterPro" id="IPR003593">
    <property type="entry name" value="AAA+_ATPase"/>
</dbReference>
<dbReference type="PANTHER" id="PTHR43394">
    <property type="entry name" value="ATP-DEPENDENT PERMEASE MDL1, MITOCHONDRIAL"/>
    <property type="match status" value="1"/>
</dbReference>
<evidence type="ECO:0000313" key="14">
    <source>
        <dbReference type="Proteomes" id="UP000005387"/>
    </source>
</evidence>
<protein>
    <submittedName>
        <fullName evidence="13">ABC transporter related protein</fullName>
    </submittedName>
</protein>
<feature type="domain" description="ABC transmembrane type-1" evidence="12">
    <location>
        <begin position="63"/>
        <end position="347"/>
    </location>
</feature>
<feature type="transmembrane region" description="Helical" evidence="10">
    <location>
        <begin position="187"/>
        <end position="216"/>
    </location>
</feature>
<dbReference type="InterPro" id="IPR027417">
    <property type="entry name" value="P-loop_NTPase"/>
</dbReference>
<evidence type="ECO:0000256" key="6">
    <source>
        <dbReference type="ARBA" id="ARBA00022840"/>
    </source>
</evidence>
<keyword evidence="3" id="KW-1003">Cell membrane</keyword>
<evidence type="ECO:0000256" key="10">
    <source>
        <dbReference type="SAM" id="Phobius"/>
    </source>
</evidence>
<dbReference type="GO" id="GO:0015421">
    <property type="term" value="F:ABC-type oligopeptide transporter activity"/>
    <property type="evidence" value="ECO:0007669"/>
    <property type="project" value="TreeGrafter"/>
</dbReference>
<dbReference type="InterPro" id="IPR003439">
    <property type="entry name" value="ABC_transporter-like_ATP-bd"/>
</dbReference>
<evidence type="ECO:0000256" key="5">
    <source>
        <dbReference type="ARBA" id="ARBA00022741"/>
    </source>
</evidence>
<dbReference type="SUPFAM" id="SSF90123">
    <property type="entry name" value="ABC transporter transmembrane region"/>
    <property type="match status" value="1"/>
</dbReference>
<evidence type="ECO:0000256" key="7">
    <source>
        <dbReference type="ARBA" id="ARBA00022989"/>
    </source>
</evidence>
<accession>E0I666</accession>
<keyword evidence="6" id="KW-0067">ATP-binding</keyword>
<evidence type="ECO:0000256" key="9">
    <source>
        <dbReference type="SAM" id="MobiDB-lite"/>
    </source>
</evidence>
<evidence type="ECO:0000256" key="1">
    <source>
        <dbReference type="ARBA" id="ARBA00004651"/>
    </source>
</evidence>
<dbReference type="SUPFAM" id="SSF52540">
    <property type="entry name" value="P-loop containing nucleoside triphosphate hydrolases"/>
    <property type="match status" value="1"/>
</dbReference>
<dbReference type="Gene3D" id="3.40.50.300">
    <property type="entry name" value="P-loop containing nucleotide triphosphate hydrolases"/>
    <property type="match status" value="1"/>
</dbReference>
<proteinExistence type="predicted"/>
<dbReference type="Pfam" id="PF00005">
    <property type="entry name" value="ABC_tran"/>
    <property type="match status" value="1"/>
</dbReference>
<name>E0I666_9BACL</name>
<dbReference type="InterPro" id="IPR011527">
    <property type="entry name" value="ABC1_TM_dom"/>
</dbReference>
<dbReference type="Pfam" id="PF00664">
    <property type="entry name" value="ABC_membrane"/>
    <property type="match status" value="1"/>
</dbReference>
<dbReference type="SMART" id="SM00382">
    <property type="entry name" value="AAA"/>
    <property type="match status" value="1"/>
</dbReference>
<keyword evidence="4 10" id="KW-0812">Transmembrane</keyword>
<dbReference type="eggNOG" id="COG1132">
    <property type="taxonomic scope" value="Bacteria"/>
</dbReference>
<keyword evidence="5" id="KW-0547">Nucleotide-binding</keyword>
<dbReference type="PROSITE" id="PS50893">
    <property type="entry name" value="ABC_TRANSPORTER_2"/>
    <property type="match status" value="1"/>
</dbReference>
<dbReference type="FunFam" id="1.20.1560.10:FF:000011">
    <property type="entry name" value="Multidrug ABC transporter ATP-binding protein"/>
    <property type="match status" value="1"/>
</dbReference>
<dbReference type="Proteomes" id="UP000005387">
    <property type="component" value="Unassembled WGS sequence"/>
</dbReference>
<keyword evidence="2" id="KW-0813">Transport</keyword>
<dbReference type="STRING" id="717606.PaecuDRAFT_1138"/>
<dbReference type="PANTHER" id="PTHR43394:SF1">
    <property type="entry name" value="ATP-BINDING CASSETTE SUB-FAMILY B MEMBER 10, MITOCHONDRIAL"/>
    <property type="match status" value="1"/>
</dbReference>
<dbReference type="GO" id="GO:0016887">
    <property type="term" value="F:ATP hydrolysis activity"/>
    <property type="evidence" value="ECO:0007669"/>
    <property type="project" value="InterPro"/>
</dbReference>
<dbReference type="PROSITE" id="PS50929">
    <property type="entry name" value="ABC_TM1F"/>
    <property type="match status" value="1"/>
</dbReference>
<keyword evidence="8 10" id="KW-0472">Membrane</keyword>
<dbReference type="EMBL" id="AEDD01000002">
    <property type="protein sequence ID" value="EFM12458.1"/>
    <property type="molecule type" value="Genomic_DNA"/>
</dbReference>
<sequence>MPQQHNANVKAKRPDIQVPVGPRPGGGGFASRHRGPGSKPKHLFGAVKRLWGFIGTERRRLNVIFGLVIVSAGIGLVAPYWIGQAVDAMEGGKDNVSFSLLRIVLLSLLVAYLADAVIGFMQGRWMAGIAQRIVLRLRRELYRKLQKLPLRYFDSRRHGDVMSRLSNDIDNVSNTISQSTVQLMSGVLSIIGALAMMLVLSPILTAASLITVPLVYGLTRMIARRTSELFKAQQAQLGALNGHIEETITGVQVVQAFNQEQRAIQEFNDINNKLREISTNAQVWSGLLMPLLSVINNVGFAAVAIVGGILGVKGHISVGVIASFLTYSRQFVRPLNDLAATYNTLQSGIAGAERVFEALDEEEETPDAATAIPMIDPQGRIEFHNVSFGYKPDELILKQLSFVSEAGTSTAIIGPTGAGKTTIIQLLTRFYEPTEGMITIDGKPLTAYTRDSLRRSFGVVLQDTYLFSGTIRDNLKYGKPDAMDDEIVQAAKLANADTFIQKLPNRYETVLTENGGSLSQGQRQLLAIARAMLAKPSMLILDEATSSIDTRTELHIQEALAKLMQGRTSFIIAHRLNTIRDADSIMVIGQGNIVERGSHDELMAAQGVYYEMMASVPVATPMKRPDVVYDVQDNKVK</sequence>
<evidence type="ECO:0000259" key="12">
    <source>
        <dbReference type="PROSITE" id="PS50929"/>
    </source>
</evidence>
<keyword evidence="14" id="KW-1185">Reference proteome</keyword>
<evidence type="ECO:0000256" key="4">
    <source>
        <dbReference type="ARBA" id="ARBA00022692"/>
    </source>
</evidence>
<reference evidence="13 14" key="1">
    <citation type="submission" date="2010-07" db="EMBL/GenBank/DDBJ databases">
        <title>The draft genome of Paenibacillus curdlanolyticus YK9.</title>
        <authorList>
            <consortium name="US DOE Joint Genome Institute (JGI-PGF)"/>
            <person name="Lucas S."/>
            <person name="Copeland A."/>
            <person name="Lapidus A."/>
            <person name="Cheng J.-F."/>
            <person name="Bruce D."/>
            <person name="Goodwin L."/>
            <person name="Pitluck S."/>
            <person name="Land M.L."/>
            <person name="Hauser L."/>
            <person name="Chang Y.-J."/>
            <person name="Jeffries C."/>
            <person name="Anderson I.J."/>
            <person name="Johnson E."/>
            <person name="Loganathan U."/>
            <person name="Mulhopadhyay B."/>
            <person name="Kyrpides N."/>
            <person name="Woyke T.J."/>
        </authorList>
    </citation>
    <scope>NUCLEOTIDE SEQUENCE [LARGE SCALE GENOMIC DNA]</scope>
    <source>
        <strain evidence="13 14">YK9</strain>
    </source>
</reference>
<evidence type="ECO:0000313" key="13">
    <source>
        <dbReference type="EMBL" id="EFM12458.1"/>
    </source>
</evidence>
<organism evidence="13 14">
    <name type="scientific">Paenibacillus curdlanolyticus YK9</name>
    <dbReference type="NCBI Taxonomy" id="717606"/>
    <lineage>
        <taxon>Bacteria</taxon>
        <taxon>Bacillati</taxon>
        <taxon>Bacillota</taxon>
        <taxon>Bacilli</taxon>
        <taxon>Bacillales</taxon>
        <taxon>Paenibacillaceae</taxon>
        <taxon>Paenibacillus</taxon>
    </lineage>
</organism>
<comment type="subcellular location">
    <subcellularLocation>
        <location evidence="1">Cell membrane</location>
        <topology evidence="1">Multi-pass membrane protein</topology>
    </subcellularLocation>
</comment>
<evidence type="ECO:0000256" key="2">
    <source>
        <dbReference type="ARBA" id="ARBA00022448"/>
    </source>
</evidence>
<feature type="transmembrane region" description="Helical" evidence="10">
    <location>
        <begin position="102"/>
        <end position="121"/>
    </location>
</feature>
<dbReference type="InterPro" id="IPR039421">
    <property type="entry name" value="Type_1_exporter"/>
</dbReference>
<dbReference type="GO" id="GO:0005524">
    <property type="term" value="F:ATP binding"/>
    <property type="evidence" value="ECO:0007669"/>
    <property type="project" value="UniProtKB-KW"/>
</dbReference>
<evidence type="ECO:0000256" key="8">
    <source>
        <dbReference type="ARBA" id="ARBA00023136"/>
    </source>
</evidence>
<dbReference type="FunFam" id="3.40.50.300:FF:000287">
    <property type="entry name" value="Multidrug ABC transporter ATP-binding protein"/>
    <property type="match status" value="1"/>
</dbReference>